<dbReference type="OrthoDB" id="15030at2157"/>
<dbReference type="InterPro" id="IPR029069">
    <property type="entry name" value="HotDog_dom_sf"/>
</dbReference>
<dbReference type="AlphaFoldDB" id="A0A1G8RVA2"/>
<dbReference type="RefSeq" id="WP_092698389.1">
    <property type="nucleotide sequence ID" value="NZ_FNFC01000001.1"/>
</dbReference>
<dbReference type="Gene3D" id="3.10.129.10">
    <property type="entry name" value="Hotdog Thioesterase"/>
    <property type="match status" value="1"/>
</dbReference>
<dbReference type="InterPro" id="IPR040170">
    <property type="entry name" value="Cytosol_ACT"/>
</dbReference>
<dbReference type="PANTHER" id="PTHR11049">
    <property type="entry name" value="ACYL COENZYME A THIOESTER HYDROLASE"/>
    <property type="match status" value="1"/>
</dbReference>
<dbReference type="Proteomes" id="UP000198856">
    <property type="component" value="Unassembled WGS sequence"/>
</dbReference>
<evidence type="ECO:0000256" key="1">
    <source>
        <dbReference type="ARBA" id="ARBA00022801"/>
    </source>
</evidence>
<gene>
    <name evidence="3" type="ORF">SAMN05216226_101137</name>
</gene>
<reference evidence="3 4" key="1">
    <citation type="submission" date="2016-10" db="EMBL/GenBank/DDBJ databases">
        <authorList>
            <person name="de Groot N.N."/>
        </authorList>
    </citation>
    <scope>NUCLEOTIDE SEQUENCE [LARGE SCALE GENOMIC DNA]</scope>
    <source>
        <strain evidence="3 4">IBRC-M10015</strain>
    </source>
</reference>
<dbReference type="PANTHER" id="PTHR11049:SF24">
    <property type="entry name" value="CYTOSOLIC ACYL COENZYME A THIOESTER HYDROLASE"/>
    <property type="match status" value="1"/>
</dbReference>
<keyword evidence="4" id="KW-1185">Reference proteome</keyword>
<name>A0A1G8RVA2_9EURY</name>
<dbReference type="Pfam" id="PF03061">
    <property type="entry name" value="4HBT"/>
    <property type="match status" value="1"/>
</dbReference>
<organism evidence="3 4">
    <name type="scientific">Halovenus aranensis</name>
    <dbReference type="NCBI Taxonomy" id="890420"/>
    <lineage>
        <taxon>Archaea</taxon>
        <taxon>Methanobacteriati</taxon>
        <taxon>Methanobacteriota</taxon>
        <taxon>Stenosarchaea group</taxon>
        <taxon>Halobacteria</taxon>
        <taxon>Halobacteriales</taxon>
        <taxon>Haloarculaceae</taxon>
        <taxon>Halovenus</taxon>
    </lineage>
</organism>
<dbReference type="CDD" id="cd03442">
    <property type="entry name" value="BFIT_BACH"/>
    <property type="match status" value="1"/>
</dbReference>
<dbReference type="InterPro" id="IPR006683">
    <property type="entry name" value="Thioestr_dom"/>
</dbReference>
<keyword evidence="1 3" id="KW-0378">Hydrolase</keyword>
<dbReference type="EMBL" id="FNFC01000001">
    <property type="protein sequence ID" value="SDJ20853.1"/>
    <property type="molecule type" value="Genomic_DNA"/>
</dbReference>
<dbReference type="GO" id="GO:0005829">
    <property type="term" value="C:cytosol"/>
    <property type="evidence" value="ECO:0007669"/>
    <property type="project" value="TreeGrafter"/>
</dbReference>
<evidence type="ECO:0000313" key="4">
    <source>
        <dbReference type="Proteomes" id="UP000198856"/>
    </source>
</evidence>
<dbReference type="GO" id="GO:0009062">
    <property type="term" value="P:fatty acid catabolic process"/>
    <property type="evidence" value="ECO:0007669"/>
    <property type="project" value="TreeGrafter"/>
</dbReference>
<protein>
    <submittedName>
        <fullName evidence="3">Acyl-CoA hydrolase</fullName>
    </submittedName>
</protein>
<dbReference type="SUPFAM" id="SSF54637">
    <property type="entry name" value="Thioesterase/thiol ester dehydrase-isomerase"/>
    <property type="match status" value="1"/>
</dbReference>
<dbReference type="PROSITE" id="PS51770">
    <property type="entry name" value="HOTDOG_ACOT"/>
    <property type="match status" value="1"/>
</dbReference>
<dbReference type="GO" id="GO:0052816">
    <property type="term" value="F:long-chain fatty acyl-CoA hydrolase activity"/>
    <property type="evidence" value="ECO:0007669"/>
    <property type="project" value="TreeGrafter"/>
</dbReference>
<dbReference type="InterPro" id="IPR033120">
    <property type="entry name" value="HOTDOG_ACOT"/>
</dbReference>
<feature type="domain" description="HotDog ACOT-type" evidence="2">
    <location>
        <begin position="11"/>
        <end position="123"/>
    </location>
</feature>
<proteinExistence type="predicted"/>
<dbReference type="GO" id="GO:0006637">
    <property type="term" value="P:acyl-CoA metabolic process"/>
    <property type="evidence" value="ECO:0007669"/>
    <property type="project" value="TreeGrafter"/>
</dbReference>
<accession>A0A1G8RVA2</accession>
<sequence length="165" mass="18326">MDETREPVPLSESQTEMTEMLLPDSTNDLGRALGGVVLHWMDICGAISAMRFANRQCVTASMDHVDFIAPIDLGEIAVIKAYAFNTGRTSVDVKVDVHSEDPRTGEKQETTTSFLTFVAIDSDGNPTTVPDVVCETDAETQLRQEAVEKRQAELESIIERMREEY</sequence>
<dbReference type="STRING" id="890420.SAMN05216226_101137"/>
<evidence type="ECO:0000259" key="2">
    <source>
        <dbReference type="PROSITE" id="PS51770"/>
    </source>
</evidence>
<evidence type="ECO:0000313" key="3">
    <source>
        <dbReference type="EMBL" id="SDJ20853.1"/>
    </source>
</evidence>